<dbReference type="PROSITE" id="PS50011">
    <property type="entry name" value="PROTEIN_KINASE_DOM"/>
    <property type="match status" value="1"/>
</dbReference>
<dbReference type="SUPFAM" id="SSF56112">
    <property type="entry name" value="Protein kinase-like (PK-like)"/>
    <property type="match status" value="1"/>
</dbReference>
<dbReference type="InterPro" id="IPR008271">
    <property type="entry name" value="Ser/Thr_kinase_AS"/>
</dbReference>
<dbReference type="InterPro" id="IPR000719">
    <property type="entry name" value="Prot_kinase_dom"/>
</dbReference>
<name>A0ABQ0GQ78_9PEZI</name>
<dbReference type="SUPFAM" id="SSF48403">
    <property type="entry name" value="Ankyrin repeat"/>
    <property type="match status" value="2"/>
</dbReference>
<keyword evidence="6" id="KW-0723">Serine/threonine-protein kinase</keyword>
<dbReference type="SMART" id="SM00248">
    <property type="entry name" value="ANK"/>
    <property type="match status" value="5"/>
</dbReference>
<evidence type="ECO:0000256" key="1">
    <source>
        <dbReference type="ARBA" id="ARBA00022737"/>
    </source>
</evidence>
<feature type="compositionally biased region" description="Gly residues" evidence="4">
    <location>
        <begin position="23"/>
        <end position="35"/>
    </location>
</feature>
<reference evidence="6 7" key="1">
    <citation type="submission" date="2024-09" db="EMBL/GenBank/DDBJ databases">
        <title>Itraconazole resistance in Madurella fahalii resulting from another homologue of gene encoding cytochrome P450 14-alpha sterol demethylase (CYP51).</title>
        <authorList>
            <person name="Yoshioka I."/>
            <person name="Fahal A.H."/>
            <person name="Kaneko S."/>
            <person name="Yaguchi T."/>
        </authorList>
    </citation>
    <scope>NUCLEOTIDE SEQUENCE [LARGE SCALE GENOMIC DNA]</scope>
    <source>
        <strain evidence="6 7">IFM 68171</strain>
    </source>
</reference>
<dbReference type="PANTHER" id="PTHR24198">
    <property type="entry name" value="ANKYRIN REPEAT AND PROTEIN KINASE DOMAIN-CONTAINING PROTEIN"/>
    <property type="match status" value="1"/>
</dbReference>
<evidence type="ECO:0000256" key="4">
    <source>
        <dbReference type="SAM" id="MobiDB-lite"/>
    </source>
</evidence>
<comment type="caution">
    <text evidence="6">The sequence shown here is derived from an EMBL/GenBank/DDBJ whole genome shotgun (WGS) entry which is preliminary data.</text>
</comment>
<feature type="compositionally biased region" description="Low complexity" evidence="4">
    <location>
        <begin position="1150"/>
        <end position="1160"/>
    </location>
</feature>
<accession>A0ABQ0GQ78</accession>
<feature type="domain" description="Protein kinase" evidence="5">
    <location>
        <begin position="90"/>
        <end position="414"/>
    </location>
</feature>
<dbReference type="PROSITE" id="PS50088">
    <property type="entry name" value="ANK_REPEAT"/>
    <property type="match status" value="1"/>
</dbReference>
<dbReference type="EMBL" id="BAAFSV010000006">
    <property type="protein sequence ID" value="GAB1319903.1"/>
    <property type="molecule type" value="Genomic_DNA"/>
</dbReference>
<keyword evidence="6" id="KW-0808">Transferase</keyword>
<dbReference type="Proteomes" id="UP001628179">
    <property type="component" value="Unassembled WGS sequence"/>
</dbReference>
<dbReference type="Pfam" id="PF00069">
    <property type="entry name" value="Pkinase"/>
    <property type="match status" value="1"/>
</dbReference>
<evidence type="ECO:0000259" key="5">
    <source>
        <dbReference type="PROSITE" id="PS50011"/>
    </source>
</evidence>
<dbReference type="Pfam" id="PF12796">
    <property type="entry name" value="Ank_2"/>
    <property type="match status" value="1"/>
</dbReference>
<gene>
    <name evidence="6" type="ORF">MFIFM68171_10113</name>
</gene>
<dbReference type="InterPro" id="IPR011009">
    <property type="entry name" value="Kinase-like_dom_sf"/>
</dbReference>
<dbReference type="PROSITE" id="PS50297">
    <property type="entry name" value="ANK_REP_REGION"/>
    <property type="match status" value="1"/>
</dbReference>
<dbReference type="InterPro" id="IPR036770">
    <property type="entry name" value="Ankyrin_rpt-contain_sf"/>
</dbReference>
<evidence type="ECO:0000313" key="6">
    <source>
        <dbReference type="EMBL" id="GAB1319903.1"/>
    </source>
</evidence>
<dbReference type="GO" id="GO:0004674">
    <property type="term" value="F:protein serine/threonine kinase activity"/>
    <property type="evidence" value="ECO:0007669"/>
    <property type="project" value="UniProtKB-KW"/>
</dbReference>
<feature type="region of interest" description="Disordered" evidence="4">
    <location>
        <begin position="17"/>
        <end position="40"/>
    </location>
</feature>
<feature type="region of interest" description="Disordered" evidence="4">
    <location>
        <begin position="1150"/>
        <end position="1174"/>
    </location>
</feature>
<feature type="repeat" description="ANK" evidence="3">
    <location>
        <begin position="741"/>
        <end position="773"/>
    </location>
</feature>
<dbReference type="Gene3D" id="1.25.40.20">
    <property type="entry name" value="Ankyrin repeat-containing domain"/>
    <property type="match status" value="2"/>
</dbReference>
<evidence type="ECO:0000313" key="7">
    <source>
        <dbReference type="Proteomes" id="UP001628179"/>
    </source>
</evidence>
<sequence length="1416" mass="154474">MTSYVYPSAFSSDFTSAATPSTGGTGVSSSGGSGGSVTDVSSVTGGGGGVTGQVTASQGLGAFICHAAYLETKLQRGGRSLFFSTARSRIVSRQRIANGASFIVERAELEEQQAFDKVADPNPEQRIKTVAVKTVRGDRYNQTHWREVLLEIRALLHEPIRCHPNIVKLLDTQWGARADRRSPFPAIVQEYAAFGTLDKLQQRSKPLPFSIKQKLCYDIGRALSIIHACGMVHGDLKHENVLIFPNRHPAPLNQPYTAKLADFGGTVMDFGGSGTSQMPMYTFPFEAPEISDNLTEEGAKKTDAYSYGMLIWRCMIDSEDILSAMGFARSSRGSVTDDRLRDNIKLLKLSDGLLEAAIHNIANYFFVHQLPSASLNLITSALMFTLRGDPNQRALDRAQVRLRGMDSVSAYRYVCIKDEANRKMAERAKRYYVPGKHGINRDSAGFFLARSGGEYDAQDNLPGFRLDLPRPERGGFLFEPLRLRNLLDRGQQEAMVGEFEFYADSPSPGGMAEADLKLPSWSAAFFLFESYLCSFGAPYDSKKACYWLRRAAEPSEETATTDYLAMAWLNRIHAALGIPNPYDVDKQMDTLYWSAVRGHRNCVEDANAIIESSTDPVWRRAWKQKMEEADQMYRTLTGSTGMPFFAPRKLRRDWDLNNLVKLDAQLKEELGRNYDSCLRPPPGSDEESGSPPGYGYPFDKIYVNDQGHGLLHLAVVRGRLRALNHLYSKYFCNINLGNQSHGDTPLICACRTGRFELAMWCLENGADPNGSDTCEEAPLHCITAFTEPEMDIIVAKLIAAGADVEKHSSASRKDVRRILADWEDSFSMTLTPLGRAVLKQSLPAVKILLKNGASPTAKLVDKRLTTSMSPVDLAAVLTLPDILEELLRHVDSSMPVMDGCEMLDAARSGEVTPYDSLSLHSRLVRCGIRYRENLECTLKILHERRKTQRPENQTDHPAGKHLCNEILLGNTDIISALLSLGHSPAGSPEFRPLFTAVKANHSASFQLLISRHHPSDLAPLLSDLAQRLPHAPRDLAIAEYLLSYGCPADSTADDQPSPLVLAVQNEYFELADLLIAHGAGASLNAVYPGGALANSPADGASSLLGALLRSQTSASLRSIAYLAKLHKHPSATIRLSPLAYYHHHPPITTTTITTTPTATTTGGGTTSDSNSPPGAAVSAIHALAGVAHRDWNSHGQISASMVQLVVGMFPSGESLGALASHAGMGTPIAAAVLASHAELLRVLLAAPGYRRDWNRAVTVAVPGDGPVTMTPLALARRLAVEKLAVLEGAGKGEEEVVVDEAEVQVLKRAVEVGEALGDIMEMEGVGADDAGAVSDLGDGEEWMKRWEEVDFETRIVALERRLKKAFVEPEIDRVGEGVNLPVDLSVLTDKSSNGKDEPKMTNERTLGLLLKTLQIG</sequence>
<dbReference type="GeneID" id="98180855"/>
<evidence type="ECO:0000256" key="3">
    <source>
        <dbReference type="PROSITE-ProRule" id="PRU00023"/>
    </source>
</evidence>
<organism evidence="6 7">
    <name type="scientific">Madurella fahalii</name>
    <dbReference type="NCBI Taxonomy" id="1157608"/>
    <lineage>
        <taxon>Eukaryota</taxon>
        <taxon>Fungi</taxon>
        <taxon>Dikarya</taxon>
        <taxon>Ascomycota</taxon>
        <taxon>Pezizomycotina</taxon>
        <taxon>Sordariomycetes</taxon>
        <taxon>Sordariomycetidae</taxon>
        <taxon>Sordariales</taxon>
        <taxon>Sordariales incertae sedis</taxon>
        <taxon>Madurella</taxon>
    </lineage>
</organism>
<dbReference type="InterPro" id="IPR002110">
    <property type="entry name" value="Ankyrin_rpt"/>
</dbReference>
<keyword evidence="1" id="KW-0677">Repeat</keyword>
<evidence type="ECO:0000256" key="2">
    <source>
        <dbReference type="ARBA" id="ARBA00023043"/>
    </source>
</evidence>
<dbReference type="RefSeq" id="XP_070921633.1">
    <property type="nucleotide sequence ID" value="XM_071065532.1"/>
</dbReference>
<dbReference type="PANTHER" id="PTHR24198:SF165">
    <property type="entry name" value="ANKYRIN REPEAT-CONTAINING PROTEIN-RELATED"/>
    <property type="match status" value="1"/>
</dbReference>
<proteinExistence type="predicted"/>
<dbReference type="Gene3D" id="1.10.510.10">
    <property type="entry name" value="Transferase(Phosphotransferase) domain 1"/>
    <property type="match status" value="1"/>
</dbReference>
<dbReference type="PROSITE" id="PS00108">
    <property type="entry name" value="PROTEIN_KINASE_ST"/>
    <property type="match status" value="1"/>
</dbReference>
<keyword evidence="7" id="KW-1185">Reference proteome</keyword>
<dbReference type="CDD" id="cd00180">
    <property type="entry name" value="PKc"/>
    <property type="match status" value="1"/>
</dbReference>
<protein>
    <submittedName>
        <fullName evidence="6">Serine/threonine protein kinase</fullName>
    </submittedName>
</protein>
<keyword evidence="2 3" id="KW-0040">ANK repeat</keyword>
<dbReference type="SMART" id="SM00220">
    <property type="entry name" value="S_TKc"/>
    <property type="match status" value="1"/>
</dbReference>
<keyword evidence="6" id="KW-0418">Kinase</keyword>